<comment type="caution">
    <text evidence="2">The sequence shown here is derived from an EMBL/GenBank/DDBJ whole genome shotgun (WGS) entry which is preliminary data.</text>
</comment>
<gene>
    <name evidence="2" type="ORF">CAMP_LOCUS9625</name>
</gene>
<keyword evidence="3" id="KW-1185">Reference proteome</keyword>
<keyword evidence="1" id="KW-0732">Signal</keyword>
<reference evidence="2" key="1">
    <citation type="submission" date="2022-11" db="EMBL/GenBank/DDBJ databases">
        <authorList>
            <person name="Kikuchi T."/>
        </authorList>
    </citation>
    <scope>NUCLEOTIDE SEQUENCE</scope>
    <source>
        <strain evidence="2">PS1010</strain>
    </source>
</reference>
<name>A0A9P1ILB4_9PELO</name>
<sequence>MHLSLLFLLFLAPTFCLACDPLKMIKCSTKLEEQENMPERTMIQKIDKRLKTCELWKECGEVMGKCNSLNKQEKRGADMLAGGCPIVSRLYQNDFIDCAIVLEKNVEKNGCRALQYRENFKNTGYKAMFDDCIDDVVKNGCTSDQQQIYDENRKMAIKFLDKFMLP</sequence>
<feature type="chain" id="PRO_5040411856" description="DUF19 domain-containing protein" evidence="1">
    <location>
        <begin position="19"/>
        <end position="166"/>
    </location>
</feature>
<dbReference type="Proteomes" id="UP001152747">
    <property type="component" value="Unassembled WGS sequence"/>
</dbReference>
<dbReference type="AlphaFoldDB" id="A0A9P1ILB4"/>
<feature type="signal peptide" evidence="1">
    <location>
        <begin position="1"/>
        <end position="18"/>
    </location>
</feature>
<evidence type="ECO:0000313" key="3">
    <source>
        <dbReference type="Proteomes" id="UP001152747"/>
    </source>
</evidence>
<evidence type="ECO:0008006" key="4">
    <source>
        <dbReference type="Google" id="ProtNLM"/>
    </source>
</evidence>
<evidence type="ECO:0000313" key="2">
    <source>
        <dbReference type="EMBL" id="CAI5446988.1"/>
    </source>
</evidence>
<evidence type="ECO:0000256" key="1">
    <source>
        <dbReference type="SAM" id="SignalP"/>
    </source>
</evidence>
<dbReference type="EMBL" id="CANHGI010000004">
    <property type="protein sequence ID" value="CAI5446988.1"/>
    <property type="molecule type" value="Genomic_DNA"/>
</dbReference>
<organism evidence="2 3">
    <name type="scientific">Caenorhabditis angaria</name>
    <dbReference type="NCBI Taxonomy" id="860376"/>
    <lineage>
        <taxon>Eukaryota</taxon>
        <taxon>Metazoa</taxon>
        <taxon>Ecdysozoa</taxon>
        <taxon>Nematoda</taxon>
        <taxon>Chromadorea</taxon>
        <taxon>Rhabditida</taxon>
        <taxon>Rhabditina</taxon>
        <taxon>Rhabditomorpha</taxon>
        <taxon>Rhabditoidea</taxon>
        <taxon>Rhabditidae</taxon>
        <taxon>Peloderinae</taxon>
        <taxon>Caenorhabditis</taxon>
    </lineage>
</organism>
<proteinExistence type="predicted"/>
<accession>A0A9P1ILB4</accession>
<protein>
    <recommendedName>
        <fullName evidence="4">DUF19 domain-containing protein</fullName>
    </recommendedName>
</protein>